<accession>A0A0P7E628</accession>
<organism evidence="9 10">
    <name type="scientific">Pseudoalteromonas lipolytica</name>
    <dbReference type="NCBI Taxonomy" id="570156"/>
    <lineage>
        <taxon>Bacteria</taxon>
        <taxon>Pseudomonadati</taxon>
        <taxon>Pseudomonadota</taxon>
        <taxon>Gammaproteobacteria</taxon>
        <taxon>Alteromonadales</taxon>
        <taxon>Pseudoalteromonadaceae</taxon>
        <taxon>Pseudoalteromonas</taxon>
    </lineage>
</organism>
<feature type="transmembrane region" description="Helical" evidence="8">
    <location>
        <begin position="166"/>
        <end position="187"/>
    </location>
</feature>
<evidence type="ECO:0000313" key="10">
    <source>
        <dbReference type="Proteomes" id="UP000050378"/>
    </source>
</evidence>
<feature type="transmembrane region" description="Helical" evidence="8">
    <location>
        <begin position="105"/>
        <end position="123"/>
    </location>
</feature>
<dbReference type="PATRIC" id="fig|570156.3.peg.1002"/>
<dbReference type="GO" id="GO:0033214">
    <property type="term" value="P:siderophore-iron import into cell"/>
    <property type="evidence" value="ECO:0007669"/>
    <property type="project" value="TreeGrafter"/>
</dbReference>
<protein>
    <submittedName>
        <fullName evidence="9">Iron ABC transporter</fullName>
    </submittedName>
</protein>
<evidence type="ECO:0000256" key="8">
    <source>
        <dbReference type="SAM" id="Phobius"/>
    </source>
</evidence>
<proteinExistence type="inferred from homology"/>
<dbReference type="STRING" id="570156.AOG27_05050"/>
<feature type="transmembrane region" description="Helical" evidence="8">
    <location>
        <begin position="208"/>
        <end position="228"/>
    </location>
</feature>
<feature type="transmembrane region" description="Helical" evidence="8">
    <location>
        <begin position="293"/>
        <end position="314"/>
    </location>
</feature>
<dbReference type="FunFam" id="1.10.3470.10:FF:000001">
    <property type="entry name" value="Vitamin B12 ABC transporter permease BtuC"/>
    <property type="match status" value="1"/>
</dbReference>
<dbReference type="AlphaFoldDB" id="A0A0P7E628"/>
<dbReference type="GO" id="GO:0022857">
    <property type="term" value="F:transmembrane transporter activity"/>
    <property type="evidence" value="ECO:0007669"/>
    <property type="project" value="InterPro"/>
</dbReference>
<keyword evidence="4" id="KW-1003">Cell membrane</keyword>
<dbReference type="PANTHER" id="PTHR30472:SF25">
    <property type="entry name" value="ABC TRANSPORTER PERMEASE PROTEIN MJ0876-RELATED"/>
    <property type="match status" value="1"/>
</dbReference>
<dbReference type="GO" id="GO:0005886">
    <property type="term" value="C:plasma membrane"/>
    <property type="evidence" value="ECO:0007669"/>
    <property type="project" value="UniProtKB-SubCell"/>
</dbReference>
<dbReference type="InterPro" id="IPR037294">
    <property type="entry name" value="ABC_BtuC-like"/>
</dbReference>
<sequence>MNGSITLPIVLRTRLFPNKWIVLCVLSIAALSLLSIGFGPAGWDWRLAIAWLAPEHFTQFDPLQINVVTQIRLPRFMLAVMIGLVLAQTGTATQALCRNPLADPSIIGISSGAAVIAVAFIALGAKFDFQADKYLPYAAFLGALAVTLFVYLIAKQAGQVNVTTLILVGVAVNALAFALIGLLSFYADDSALRLINYWTMGSLGGATWANLNQALPLLLISAIGLWYLKEPMNCLLLGESQAQYLGINTQTLKFQIIILVALGVGASVAMTGLIGFVGLVVPHIARLMVGPHLRVMMPLCMLLGIIVLLLSDWLARTLVMPAELPIGIITALLGAPLFIYLILKSKQGGAIA</sequence>
<dbReference type="Pfam" id="PF01032">
    <property type="entry name" value="FecCD"/>
    <property type="match status" value="1"/>
</dbReference>
<feature type="transmembrane region" description="Helical" evidence="8">
    <location>
        <begin position="326"/>
        <end position="343"/>
    </location>
</feature>
<keyword evidence="5 8" id="KW-0812">Transmembrane</keyword>
<evidence type="ECO:0000256" key="5">
    <source>
        <dbReference type="ARBA" id="ARBA00022692"/>
    </source>
</evidence>
<comment type="caution">
    <text evidence="9">The sequence shown here is derived from an EMBL/GenBank/DDBJ whole genome shotgun (WGS) entry which is preliminary data.</text>
</comment>
<keyword evidence="6 8" id="KW-1133">Transmembrane helix</keyword>
<reference evidence="9 10" key="1">
    <citation type="submission" date="2015-09" db="EMBL/GenBank/DDBJ databases">
        <title>Draft Genome Sequence of Pseudoalteromonas lipolytica UCD-48B.</title>
        <authorList>
            <person name="Krusor M."/>
            <person name="Coil D.A."/>
            <person name="Lang J.M."/>
            <person name="Eisen J.A."/>
            <person name="Alexiev A."/>
        </authorList>
    </citation>
    <scope>NUCLEOTIDE SEQUENCE [LARGE SCALE GENOMIC DNA]</scope>
    <source>
        <strain evidence="9 10">UCD-48B</strain>
    </source>
</reference>
<evidence type="ECO:0000256" key="3">
    <source>
        <dbReference type="ARBA" id="ARBA00022448"/>
    </source>
</evidence>
<evidence type="ECO:0000256" key="2">
    <source>
        <dbReference type="ARBA" id="ARBA00007935"/>
    </source>
</evidence>
<dbReference type="SUPFAM" id="SSF81345">
    <property type="entry name" value="ABC transporter involved in vitamin B12 uptake, BtuC"/>
    <property type="match status" value="1"/>
</dbReference>
<feature type="transmembrane region" description="Helical" evidence="8">
    <location>
        <begin position="135"/>
        <end position="154"/>
    </location>
</feature>
<dbReference type="Gene3D" id="1.10.3470.10">
    <property type="entry name" value="ABC transporter involved in vitamin B12 uptake, BtuC"/>
    <property type="match status" value="1"/>
</dbReference>
<feature type="transmembrane region" description="Helical" evidence="8">
    <location>
        <begin position="76"/>
        <end position="93"/>
    </location>
</feature>
<dbReference type="CDD" id="cd06550">
    <property type="entry name" value="TM_ABC_iron-siderophores_like"/>
    <property type="match status" value="1"/>
</dbReference>
<feature type="transmembrane region" description="Helical" evidence="8">
    <location>
        <begin position="254"/>
        <end position="281"/>
    </location>
</feature>
<keyword evidence="7 8" id="KW-0472">Membrane</keyword>
<dbReference type="Proteomes" id="UP000050378">
    <property type="component" value="Unassembled WGS sequence"/>
</dbReference>
<evidence type="ECO:0000256" key="4">
    <source>
        <dbReference type="ARBA" id="ARBA00022475"/>
    </source>
</evidence>
<dbReference type="InterPro" id="IPR000522">
    <property type="entry name" value="ABC_transptr_permease_BtuC"/>
</dbReference>
<evidence type="ECO:0000313" key="9">
    <source>
        <dbReference type="EMBL" id="KPM85126.1"/>
    </source>
</evidence>
<gene>
    <name evidence="9" type="ORF">AOG27_05050</name>
</gene>
<dbReference type="OrthoDB" id="9055647at2"/>
<dbReference type="RefSeq" id="WP_054551891.1">
    <property type="nucleotide sequence ID" value="NZ_LJTC01000002.1"/>
</dbReference>
<keyword evidence="3" id="KW-0813">Transport</keyword>
<evidence type="ECO:0000256" key="1">
    <source>
        <dbReference type="ARBA" id="ARBA00004651"/>
    </source>
</evidence>
<evidence type="ECO:0000256" key="7">
    <source>
        <dbReference type="ARBA" id="ARBA00023136"/>
    </source>
</evidence>
<dbReference type="PANTHER" id="PTHR30472">
    <property type="entry name" value="FERRIC ENTEROBACTIN TRANSPORT SYSTEM PERMEASE PROTEIN"/>
    <property type="match status" value="1"/>
</dbReference>
<evidence type="ECO:0000256" key="6">
    <source>
        <dbReference type="ARBA" id="ARBA00022989"/>
    </source>
</evidence>
<feature type="transmembrane region" description="Helical" evidence="8">
    <location>
        <begin position="20"/>
        <end position="39"/>
    </location>
</feature>
<name>A0A0P7E628_9GAMM</name>
<dbReference type="EMBL" id="LJTC01000002">
    <property type="protein sequence ID" value="KPM85126.1"/>
    <property type="molecule type" value="Genomic_DNA"/>
</dbReference>
<comment type="similarity">
    <text evidence="2">Belongs to the binding-protein-dependent transport system permease family. FecCD subfamily.</text>
</comment>
<comment type="subcellular location">
    <subcellularLocation>
        <location evidence="1">Cell membrane</location>
        <topology evidence="1">Multi-pass membrane protein</topology>
    </subcellularLocation>
</comment>